<dbReference type="OrthoDB" id="443318at2759"/>
<name>A0A2J6T586_9HELO</name>
<comment type="similarity">
    <text evidence="1 6">Belongs to the peptidase S10 family.</text>
</comment>
<dbReference type="Proteomes" id="UP000235371">
    <property type="component" value="Unassembled WGS sequence"/>
</dbReference>
<evidence type="ECO:0000256" key="2">
    <source>
        <dbReference type="ARBA" id="ARBA00022645"/>
    </source>
</evidence>
<dbReference type="PROSITE" id="PS00131">
    <property type="entry name" value="CARBOXYPEPT_SER_SER"/>
    <property type="match status" value="1"/>
</dbReference>
<evidence type="ECO:0000256" key="6">
    <source>
        <dbReference type="RuleBase" id="RU361156"/>
    </source>
</evidence>
<dbReference type="GO" id="GO:0006508">
    <property type="term" value="P:proteolysis"/>
    <property type="evidence" value="ECO:0007669"/>
    <property type="project" value="UniProtKB-KW"/>
</dbReference>
<dbReference type="InterPro" id="IPR001563">
    <property type="entry name" value="Peptidase_S10"/>
</dbReference>
<dbReference type="PANTHER" id="PTHR11802:SF479">
    <property type="entry name" value="CARBOXYPEPTIDASE"/>
    <property type="match status" value="1"/>
</dbReference>
<evidence type="ECO:0000256" key="4">
    <source>
        <dbReference type="ARBA" id="ARBA00022801"/>
    </source>
</evidence>
<accession>A0A2J6T586</accession>
<evidence type="ECO:0000256" key="3">
    <source>
        <dbReference type="ARBA" id="ARBA00022670"/>
    </source>
</evidence>
<dbReference type="PANTHER" id="PTHR11802">
    <property type="entry name" value="SERINE PROTEASE FAMILY S10 SERINE CARBOXYPEPTIDASE"/>
    <property type="match status" value="1"/>
</dbReference>
<dbReference type="SUPFAM" id="SSF53474">
    <property type="entry name" value="alpha/beta-Hydrolases"/>
    <property type="match status" value="1"/>
</dbReference>
<organism evidence="7 8">
    <name type="scientific">Hyaloscypha bicolor E</name>
    <dbReference type="NCBI Taxonomy" id="1095630"/>
    <lineage>
        <taxon>Eukaryota</taxon>
        <taxon>Fungi</taxon>
        <taxon>Dikarya</taxon>
        <taxon>Ascomycota</taxon>
        <taxon>Pezizomycotina</taxon>
        <taxon>Leotiomycetes</taxon>
        <taxon>Helotiales</taxon>
        <taxon>Hyaloscyphaceae</taxon>
        <taxon>Hyaloscypha</taxon>
        <taxon>Hyaloscypha bicolor</taxon>
    </lineage>
</organism>
<evidence type="ECO:0000256" key="1">
    <source>
        <dbReference type="ARBA" id="ARBA00009431"/>
    </source>
</evidence>
<evidence type="ECO:0000313" key="8">
    <source>
        <dbReference type="Proteomes" id="UP000235371"/>
    </source>
</evidence>
<proteinExistence type="inferred from homology"/>
<keyword evidence="2 6" id="KW-0121">Carboxypeptidase</keyword>
<reference evidence="7 8" key="1">
    <citation type="submission" date="2016-04" db="EMBL/GenBank/DDBJ databases">
        <title>A degradative enzymes factory behind the ericoid mycorrhizal symbiosis.</title>
        <authorList>
            <consortium name="DOE Joint Genome Institute"/>
            <person name="Martino E."/>
            <person name="Morin E."/>
            <person name="Grelet G."/>
            <person name="Kuo A."/>
            <person name="Kohler A."/>
            <person name="Daghino S."/>
            <person name="Barry K."/>
            <person name="Choi C."/>
            <person name="Cichocki N."/>
            <person name="Clum A."/>
            <person name="Copeland A."/>
            <person name="Hainaut M."/>
            <person name="Haridas S."/>
            <person name="Labutti K."/>
            <person name="Lindquist E."/>
            <person name="Lipzen A."/>
            <person name="Khouja H.-R."/>
            <person name="Murat C."/>
            <person name="Ohm R."/>
            <person name="Olson A."/>
            <person name="Spatafora J."/>
            <person name="Veneault-Fourrey C."/>
            <person name="Henrissat B."/>
            <person name="Grigoriev I."/>
            <person name="Martin F."/>
            <person name="Perotto S."/>
        </authorList>
    </citation>
    <scope>NUCLEOTIDE SEQUENCE [LARGE SCALE GENOMIC DNA]</scope>
    <source>
        <strain evidence="7 8">E</strain>
    </source>
</reference>
<evidence type="ECO:0000256" key="5">
    <source>
        <dbReference type="ARBA" id="ARBA00023180"/>
    </source>
</evidence>
<dbReference type="EMBL" id="KZ613828">
    <property type="protein sequence ID" value="PMD58178.1"/>
    <property type="molecule type" value="Genomic_DNA"/>
</dbReference>
<keyword evidence="8" id="KW-1185">Reference proteome</keyword>
<dbReference type="AlphaFoldDB" id="A0A2J6T586"/>
<dbReference type="Gene3D" id="3.40.50.1820">
    <property type="entry name" value="alpha/beta hydrolase"/>
    <property type="match status" value="1"/>
</dbReference>
<keyword evidence="3 6" id="KW-0645">Protease</keyword>
<keyword evidence="5" id="KW-0325">Glycoprotein</keyword>
<dbReference type="InterPro" id="IPR018202">
    <property type="entry name" value="Ser_caboxypep_ser_AS"/>
</dbReference>
<dbReference type="RefSeq" id="XP_024735082.1">
    <property type="nucleotide sequence ID" value="XM_024884927.1"/>
</dbReference>
<sequence length="445" mass="49842">MFELEGDVFSIFLPGSRRSRARNIVADKPQNKTHTHDNLRFYTSKTEALYFVFQPTVGAPVDEITTWLNGGPGELSLESFFQGNGDFVWGYGQYAPTINPYAWVNLTNVLWVEQPVGTGFSIGEVTATNETDAVKDFNSFFLNFLQTFGIKNFKIFLTGESYAGRYVPHFSSAMIDRKRPVYFNVSGALMYDPCIGSYVWEQNHGPIVPFAVKDKKVLERNASFLTQLQARDKTSAFVAPNPCFNIPEISSQCPLRSDSLGYPTGLQYLYPGQPIYSNRTDMKKTTNAPLGIGWLECKGPGDTSPDPIQSVLPRVIGATNRVLISNGDLDMSIIADGTLLAIPNMCWGGEPDFQSQPNTSIVITLLDLQYAATFEANNGLMWAQTYLSGHMEVQSKPRSSYRHLQWLLGHIEMLQRNANLHLTWPDHILINITKEVEESSVDEYP</sequence>
<dbReference type="InterPro" id="IPR029058">
    <property type="entry name" value="AB_hydrolase_fold"/>
</dbReference>
<dbReference type="Pfam" id="PF00450">
    <property type="entry name" value="Peptidase_S10"/>
    <property type="match status" value="1"/>
</dbReference>
<dbReference type="EC" id="3.4.16.-" evidence="6"/>
<dbReference type="GO" id="GO:0004185">
    <property type="term" value="F:serine-type carboxypeptidase activity"/>
    <property type="evidence" value="ECO:0007669"/>
    <property type="project" value="UniProtKB-UniRule"/>
</dbReference>
<keyword evidence="4 6" id="KW-0378">Hydrolase</keyword>
<dbReference type="PRINTS" id="PR00724">
    <property type="entry name" value="CRBOXYPTASEC"/>
</dbReference>
<dbReference type="GeneID" id="36593004"/>
<gene>
    <name evidence="7" type="ORF">K444DRAFT_644113</name>
</gene>
<dbReference type="InParanoid" id="A0A2J6T586"/>
<evidence type="ECO:0000313" key="7">
    <source>
        <dbReference type="EMBL" id="PMD58178.1"/>
    </source>
</evidence>
<protein>
    <recommendedName>
        <fullName evidence="6">Carboxypeptidase</fullName>
        <ecNumber evidence="6">3.4.16.-</ecNumber>
    </recommendedName>
</protein>